<protein>
    <submittedName>
        <fullName evidence="2">Uncharacterized protein</fullName>
    </submittedName>
</protein>
<dbReference type="AlphaFoldDB" id="A0A5C3MI27"/>
<evidence type="ECO:0000256" key="1">
    <source>
        <dbReference type="SAM" id="Phobius"/>
    </source>
</evidence>
<reference evidence="2 3" key="1">
    <citation type="journal article" date="2019" name="Nat. Ecol. Evol.">
        <title>Megaphylogeny resolves global patterns of mushroom evolution.</title>
        <authorList>
            <person name="Varga T."/>
            <person name="Krizsan K."/>
            <person name="Foldi C."/>
            <person name="Dima B."/>
            <person name="Sanchez-Garcia M."/>
            <person name="Sanchez-Ramirez S."/>
            <person name="Szollosi G.J."/>
            <person name="Szarkandi J.G."/>
            <person name="Papp V."/>
            <person name="Albert L."/>
            <person name="Andreopoulos W."/>
            <person name="Angelini C."/>
            <person name="Antonin V."/>
            <person name="Barry K.W."/>
            <person name="Bougher N.L."/>
            <person name="Buchanan P."/>
            <person name="Buyck B."/>
            <person name="Bense V."/>
            <person name="Catcheside P."/>
            <person name="Chovatia M."/>
            <person name="Cooper J."/>
            <person name="Damon W."/>
            <person name="Desjardin D."/>
            <person name="Finy P."/>
            <person name="Geml J."/>
            <person name="Haridas S."/>
            <person name="Hughes K."/>
            <person name="Justo A."/>
            <person name="Karasinski D."/>
            <person name="Kautmanova I."/>
            <person name="Kiss B."/>
            <person name="Kocsube S."/>
            <person name="Kotiranta H."/>
            <person name="LaButti K.M."/>
            <person name="Lechner B.E."/>
            <person name="Liimatainen K."/>
            <person name="Lipzen A."/>
            <person name="Lukacs Z."/>
            <person name="Mihaltcheva S."/>
            <person name="Morgado L.N."/>
            <person name="Niskanen T."/>
            <person name="Noordeloos M.E."/>
            <person name="Ohm R.A."/>
            <person name="Ortiz-Santana B."/>
            <person name="Ovrebo C."/>
            <person name="Racz N."/>
            <person name="Riley R."/>
            <person name="Savchenko A."/>
            <person name="Shiryaev A."/>
            <person name="Soop K."/>
            <person name="Spirin V."/>
            <person name="Szebenyi C."/>
            <person name="Tomsovsky M."/>
            <person name="Tulloss R.E."/>
            <person name="Uehling J."/>
            <person name="Grigoriev I.V."/>
            <person name="Vagvolgyi C."/>
            <person name="Papp T."/>
            <person name="Martin F.M."/>
            <person name="Miettinen O."/>
            <person name="Hibbett D.S."/>
            <person name="Nagy L.G."/>
        </authorList>
    </citation>
    <scope>NUCLEOTIDE SEQUENCE [LARGE SCALE GENOMIC DNA]</scope>
    <source>
        <strain evidence="2 3">CBS 166.37</strain>
    </source>
</reference>
<keyword evidence="1" id="KW-0472">Membrane</keyword>
<dbReference type="Proteomes" id="UP000308652">
    <property type="component" value="Unassembled WGS sequence"/>
</dbReference>
<accession>A0A5C3MI27</accession>
<keyword evidence="1" id="KW-0812">Transmembrane</keyword>
<evidence type="ECO:0000313" key="2">
    <source>
        <dbReference type="EMBL" id="TFK43588.1"/>
    </source>
</evidence>
<proteinExistence type="predicted"/>
<organism evidence="2 3">
    <name type="scientific">Crucibulum laeve</name>
    <dbReference type="NCBI Taxonomy" id="68775"/>
    <lineage>
        <taxon>Eukaryota</taxon>
        <taxon>Fungi</taxon>
        <taxon>Dikarya</taxon>
        <taxon>Basidiomycota</taxon>
        <taxon>Agaricomycotina</taxon>
        <taxon>Agaricomycetes</taxon>
        <taxon>Agaricomycetidae</taxon>
        <taxon>Agaricales</taxon>
        <taxon>Agaricineae</taxon>
        <taxon>Nidulariaceae</taxon>
        <taxon>Crucibulum</taxon>
    </lineage>
</organism>
<evidence type="ECO:0000313" key="3">
    <source>
        <dbReference type="Proteomes" id="UP000308652"/>
    </source>
</evidence>
<name>A0A5C3MI27_9AGAR</name>
<dbReference type="EMBL" id="ML213591">
    <property type="protein sequence ID" value="TFK43588.1"/>
    <property type="molecule type" value="Genomic_DNA"/>
</dbReference>
<feature type="transmembrane region" description="Helical" evidence="1">
    <location>
        <begin position="46"/>
        <end position="70"/>
    </location>
</feature>
<sequence length="76" mass="8971">MNLLPRILFSLHRPIPCNYSAIISHFPSHTYLTMDHQYRNSALRTIPFRFCLMINMYSLLWGCAHFFAFYSNPSAL</sequence>
<gene>
    <name evidence="2" type="ORF">BDQ12DRAFT_186942</name>
</gene>
<keyword evidence="1" id="KW-1133">Transmembrane helix</keyword>
<keyword evidence="3" id="KW-1185">Reference proteome</keyword>